<dbReference type="PANTHER" id="PTHR45968">
    <property type="entry name" value="OSJNBA0019K04.7 PROTEIN"/>
    <property type="match status" value="1"/>
</dbReference>
<organism evidence="9 10">
    <name type="scientific">Saponaria officinalis</name>
    <name type="common">Common soapwort</name>
    <name type="synonym">Lychnis saponaria</name>
    <dbReference type="NCBI Taxonomy" id="3572"/>
    <lineage>
        <taxon>Eukaryota</taxon>
        <taxon>Viridiplantae</taxon>
        <taxon>Streptophyta</taxon>
        <taxon>Embryophyta</taxon>
        <taxon>Tracheophyta</taxon>
        <taxon>Spermatophyta</taxon>
        <taxon>Magnoliopsida</taxon>
        <taxon>eudicotyledons</taxon>
        <taxon>Gunneridae</taxon>
        <taxon>Pentapetalae</taxon>
        <taxon>Caryophyllales</taxon>
        <taxon>Caryophyllaceae</taxon>
        <taxon>Caryophylleae</taxon>
        <taxon>Saponaria</taxon>
    </lineage>
</organism>
<reference evidence="9" key="1">
    <citation type="submission" date="2024-03" db="EMBL/GenBank/DDBJ databases">
        <title>WGS assembly of Saponaria officinalis var. Norfolk2.</title>
        <authorList>
            <person name="Jenkins J."/>
            <person name="Shu S."/>
            <person name="Grimwood J."/>
            <person name="Barry K."/>
            <person name="Goodstein D."/>
            <person name="Schmutz J."/>
            <person name="Leebens-Mack J."/>
            <person name="Osbourn A."/>
        </authorList>
    </citation>
    <scope>NUCLEOTIDE SEQUENCE [LARGE SCALE GENOMIC DNA]</scope>
    <source>
        <strain evidence="9">JIC</strain>
    </source>
</reference>
<dbReference type="Pfam" id="PF00732">
    <property type="entry name" value="GMC_oxred_N"/>
    <property type="match status" value="1"/>
</dbReference>
<feature type="domain" description="Glucose-methanol-choline oxidoreductase N-terminal" evidence="8">
    <location>
        <begin position="278"/>
        <end position="292"/>
    </location>
</feature>
<proteinExistence type="inferred from homology"/>
<dbReference type="InterPro" id="IPR000172">
    <property type="entry name" value="GMC_OxRdtase_N"/>
</dbReference>
<dbReference type="SUPFAM" id="SSF54373">
    <property type="entry name" value="FAD-linked reductases, C-terminal domain"/>
    <property type="match status" value="1"/>
</dbReference>
<accession>A0AAW1GPB0</accession>
<feature type="binding site" evidence="6">
    <location>
        <position position="120"/>
    </location>
    <ligand>
        <name>FAD</name>
        <dbReference type="ChEBI" id="CHEBI:57692"/>
    </ligand>
</feature>
<evidence type="ECO:0000259" key="8">
    <source>
        <dbReference type="PROSITE" id="PS00624"/>
    </source>
</evidence>
<evidence type="ECO:0000256" key="3">
    <source>
        <dbReference type="ARBA" id="ARBA00022630"/>
    </source>
</evidence>
<feature type="disulfide bond" evidence="7">
    <location>
        <begin position="451"/>
        <end position="506"/>
    </location>
</feature>
<name>A0AAW1GPB0_SAPOF</name>
<dbReference type="SUPFAM" id="SSF51905">
    <property type="entry name" value="FAD/NAD(P)-binding domain"/>
    <property type="match status" value="1"/>
</dbReference>
<dbReference type="GO" id="GO:0016614">
    <property type="term" value="F:oxidoreductase activity, acting on CH-OH group of donors"/>
    <property type="evidence" value="ECO:0007669"/>
    <property type="project" value="InterPro"/>
</dbReference>
<evidence type="ECO:0000256" key="6">
    <source>
        <dbReference type="PIRSR" id="PIRSR000137-2"/>
    </source>
</evidence>
<dbReference type="InterPro" id="IPR007867">
    <property type="entry name" value="GMC_OxRtase_C"/>
</dbReference>
<dbReference type="Proteomes" id="UP001443914">
    <property type="component" value="Unassembled WGS sequence"/>
</dbReference>
<protein>
    <recommendedName>
        <fullName evidence="8">Glucose-methanol-choline oxidoreductase N-terminal domain-containing protein</fullName>
    </recommendedName>
</protein>
<dbReference type="InterPro" id="IPR036188">
    <property type="entry name" value="FAD/NAD-bd_sf"/>
</dbReference>
<keyword evidence="5 6" id="KW-0274">FAD</keyword>
<dbReference type="AlphaFoldDB" id="A0AAW1GPB0"/>
<sequence>MDYDHFRLVLAYILGFSIFYPSSSADQAPYYSFMKPATLALPVGYFDYIVIGGGTAGCALTATLSNGATVLLLERGGSPYGNKNIEEIGSFATNLADASPSSPAQRFVSEDGVVNARARVLGGGSAINAGFYTRAPPEYVGRAGWDFGLVNQSYQWVEDKLAFAPSMLQFQTAIKDGLLEAGVQPYNGFTYEHIRGTKFGGTIFDRHGRRHSAADLLEYADPRRTTVYLYATAQKILFSRKELGKPRAYGVLFRDSHGGLHKAFIRPGAKNEVIVCAGALGSPQLLMLSGVGPAAELMLHGVEVVVDHPQVGQGMADNPMNALFIPSPTGVETSLIQAVGITEYDSFIEAASGSTSTGAFVQTIPSAGHIANPQPDHPSKGDKVVTTQDDMQRAIEFMHSLINGTFSGGVILEKIAGPLSSGYLRLTTLNPNDNPMVRFNYFQDPEDLEKCVMGMRTIISVIESEPFQKFRIPGMSIQALISMAVNLPLNFRPKHFDSAFSMEQFCLDTVLTIWHYHGGCQVNRVVDKEYKVLGTGGLRVIDGSTFYESPGTNPQATVMMLGRYMGMRILARRR</sequence>
<comment type="cofactor">
    <cofactor evidence="1 6">
        <name>FAD</name>
        <dbReference type="ChEBI" id="CHEBI:57692"/>
    </cofactor>
</comment>
<keyword evidence="10" id="KW-1185">Reference proteome</keyword>
<dbReference type="GO" id="GO:0050660">
    <property type="term" value="F:flavin adenine dinucleotide binding"/>
    <property type="evidence" value="ECO:0007669"/>
    <property type="project" value="InterPro"/>
</dbReference>
<feature type="binding site" evidence="6">
    <location>
        <position position="543"/>
    </location>
    <ligand>
        <name>FAD</name>
        <dbReference type="ChEBI" id="CHEBI:57692"/>
    </ligand>
</feature>
<comment type="similarity">
    <text evidence="2">Belongs to the GMC oxidoreductase family.</text>
</comment>
<dbReference type="Pfam" id="PF05199">
    <property type="entry name" value="GMC_oxred_C"/>
    <property type="match status" value="1"/>
</dbReference>
<keyword evidence="4" id="KW-0732">Signal</keyword>
<dbReference type="Gene3D" id="3.30.410.40">
    <property type="match status" value="1"/>
</dbReference>
<evidence type="ECO:0000256" key="4">
    <source>
        <dbReference type="ARBA" id="ARBA00022729"/>
    </source>
</evidence>
<evidence type="ECO:0000313" key="10">
    <source>
        <dbReference type="Proteomes" id="UP001443914"/>
    </source>
</evidence>
<dbReference type="InterPro" id="IPR012132">
    <property type="entry name" value="GMC_OxRdtase"/>
</dbReference>
<keyword evidence="3" id="KW-0285">Flavoprotein</keyword>
<comment type="caution">
    <text evidence="9">The sequence shown here is derived from an EMBL/GenBank/DDBJ whole genome shotgun (WGS) entry which is preliminary data.</text>
</comment>
<feature type="binding site" evidence="6">
    <location>
        <begin position="554"/>
        <end position="555"/>
    </location>
    <ligand>
        <name>FAD</name>
        <dbReference type="ChEBI" id="CHEBI:57692"/>
    </ligand>
</feature>
<evidence type="ECO:0000256" key="5">
    <source>
        <dbReference type="ARBA" id="ARBA00022827"/>
    </source>
</evidence>
<feature type="binding site" evidence="6">
    <location>
        <begin position="514"/>
        <end position="515"/>
    </location>
    <ligand>
        <name>FAD</name>
        <dbReference type="ChEBI" id="CHEBI:57692"/>
    </ligand>
</feature>
<evidence type="ECO:0000256" key="1">
    <source>
        <dbReference type="ARBA" id="ARBA00001974"/>
    </source>
</evidence>
<dbReference type="PANTHER" id="PTHR45968:SF31">
    <property type="entry name" value="GLUCOSE-METHANOL-CHOLINE (GMC) OXIDOREDUCTASE FAMILY PROTEIN"/>
    <property type="match status" value="1"/>
</dbReference>
<dbReference type="EMBL" id="JBDFQZ010000014">
    <property type="protein sequence ID" value="KAK9665576.1"/>
    <property type="molecule type" value="Genomic_DNA"/>
</dbReference>
<evidence type="ECO:0000256" key="7">
    <source>
        <dbReference type="PIRSR" id="PIRSR000137-3"/>
    </source>
</evidence>
<dbReference type="PIRSF" id="PIRSF000137">
    <property type="entry name" value="Alcohol_oxidase"/>
    <property type="match status" value="1"/>
</dbReference>
<dbReference type="Gene3D" id="3.50.50.60">
    <property type="entry name" value="FAD/NAD(P)-binding domain"/>
    <property type="match status" value="1"/>
</dbReference>
<keyword evidence="7" id="KW-1015">Disulfide bond</keyword>
<gene>
    <name evidence="9" type="ORF">RND81_14G120500</name>
</gene>
<evidence type="ECO:0000313" key="9">
    <source>
        <dbReference type="EMBL" id="KAK9665576.1"/>
    </source>
</evidence>
<evidence type="ECO:0000256" key="2">
    <source>
        <dbReference type="ARBA" id="ARBA00010790"/>
    </source>
</evidence>
<dbReference type="InterPro" id="IPR051871">
    <property type="entry name" value="GMC_Oxidoreductase-Related"/>
</dbReference>
<dbReference type="PROSITE" id="PS00624">
    <property type="entry name" value="GMC_OXRED_2"/>
    <property type="match status" value="1"/>
</dbReference>